<proteinExistence type="predicted"/>
<dbReference type="KEGG" id="lvn:BWR22_03160"/>
<evidence type="ECO:0000313" key="2">
    <source>
        <dbReference type="Proteomes" id="UP000187506"/>
    </source>
</evidence>
<dbReference type="InterPro" id="IPR011467">
    <property type="entry name" value="DUF1573"/>
</dbReference>
<reference evidence="1 2" key="1">
    <citation type="submission" date="2017-01" db="EMBL/GenBank/DDBJ databases">
        <title>Complete genome of Lacinutrix venerupis DOK2-8 isolated from seawater in Dokdo.</title>
        <authorList>
            <person name="Chi W.-J."/>
            <person name="Kim J.H."/>
        </authorList>
    </citation>
    <scope>NUCLEOTIDE SEQUENCE [LARGE SCALE GENOMIC DNA]</scope>
    <source>
        <strain evidence="1 2">DOK2-8</strain>
    </source>
</reference>
<dbReference type="EMBL" id="CP019352">
    <property type="protein sequence ID" value="APX99346.1"/>
    <property type="molecule type" value="Genomic_DNA"/>
</dbReference>
<dbReference type="Proteomes" id="UP000187506">
    <property type="component" value="Chromosome"/>
</dbReference>
<dbReference type="RefSeq" id="WP_076731985.1">
    <property type="nucleotide sequence ID" value="NZ_CP019352.1"/>
</dbReference>
<dbReference type="InterPro" id="IPR013783">
    <property type="entry name" value="Ig-like_fold"/>
</dbReference>
<protein>
    <recommendedName>
        <fullName evidence="3">DUF1573 domain-containing protein</fullName>
    </recommendedName>
</protein>
<evidence type="ECO:0000313" key="1">
    <source>
        <dbReference type="EMBL" id="APX99346.1"/>
    </source>
</evidence>
<keyword evidence="2" id="KW-1185">Reference proteome</keyword>
<evidence type="ECO:0008006" key="3">
    <source>
        <dbReference type="Google" id="ProtNLM"/>
    </source>
</evidence>
<accession>A0AAC9PVA4</accession>
<dbReference type="AlphaFoldDB" id="A0AAC9PVA4"/>
<gene>
    <name evidence="1" type="ORF">BWR22_03160</name>
</gene>
<sequence length="143" mass="16467">MAKLIFKVTFLVIIFSTIHSCKKETKEIEEEFKEQIYSELSIENQDYDFGLISVNDTVLYTYHIKNISEEPLKITRIISNCDCIEINFDKQSLQKNQILDISTKFIATKDKIGSINNLMLIECNIEKGVAVLSMSGYISEIKK</sequence>
<dbReference type="PANTHER" id="PTHR37833">
    <property type="entry name" value="LIPOPROTEIN-RELATED"/>
    <property type="match status" value="1"/>
</dbReference>
<dbReference type="PANTHER" id="PTHR37833:SF1">
    <property type="entry name" value="SIGNAL PEPTIDE PROTEIN"/>
    <property type="match status" value="1"/>
</dbReference>
<name>A0AAC9PVA4_9FLAO</name>
<dbReference type="Pfam" id="PF07610">
    <property type="entry name" value="DUF1573"/>
    <property type="match status" value="1"/>
</dbReference>
<dbReference type="Gene3D" id="2.60.40.10">
    <property type="entry name" value="Immunoglobulins"/>
    <property type="match status" value="1"/>
</dbReference>
<organism evidence="1 2">
    <name type="scientific">Lacinutrix venerupis</name>
    <dbReference type="NCBI Taxonomy" id="1486034"/>
    <lineage>
        <taxon>Bacteria</taxon>
        <taxon>Pseudomonadati</taxon>
        <taxon>Bacteroidota</taxon>
        <taxon>Flavobacteriia</taxon>
        <taxon>Flavobacteriales</taxon>
        <taxon>Flavobacteriaceae</taxon>
        <taxon>Lacinutrix</taxon>
    </lineage>
</organism>